<comment type="caution">
    <text evidence="1">The sequence shown here is derived from an EMBL/GenBank/DDBJ whole genome shotgun (WGS) entry which is preliminary data.</text>
</comment>
<sequence length="203" mass="23089">MTNANLGKPLETAEKLPENEVGEIWIFNFQTSYLAHLVEEMMHEMDVNHFDNRTSHLLVDVLQRETLQLLSLSVESSEHRLKEEMKKLFENTPENIPEPRKKITEQDAILACQESMTRHVSQSSFLQDIKDMQRIANNVRLGVKTANGFKSKSLFSSSRGEFVFFTLLMCRSCMGFFPAGVPPHLPENVALNTLVSCNANCTL</sequence>
<accession>A0AAD9PKH0</accession>
<proteinExistence type="predicted"/>
<reference evidence="1" key="1">
    <citation type="journal article" date="2023" name="Nat. Microbiol.">
        <title>Babesia duncani multi-omics identifies virulence factors and drug targets.</title>
        <authorList>
            <person name="Singh P."/>
            <person name="Lonardi S."/>
            <person name="Liang Q."/>
            <person name="Vydyam P."/>
            <person name="Khabirova E."/>
            <person name="Fang T."/>
            <person name="Gihaz S."/>
            <person name="Thekkiniath J."/>
            <person name="Munshi M."/>
            <person name="Abel S."/>
            <person name="Ciampossin L."/>
            <person name="Batugedara G."/>
            <person name="Gupta M."/>
            <person name="Lu X.M."/>
            <person name="Lenz T."/>
            <person name="Chakravarty S."/>
            <person name="Cornillot E."/>
            <person name="Hu Y."/>
            <person name="Ma W."/>
            <person name="Gonzalez L.M."/>
            <person name="Sanchez S."/>
            <person name="Estrada K."/>
            <person name="Sanchez-Flores A."/>
            <person name="Montero E."/>
            <person name="Harb O.S."/>
            <person name="Le Roch K.G."/>
            <person name="Mamoun C.B."/>
        </authorList>
    </citation>
    <scope>NUCLEOTIDE SEQUENCE</scope>
    <source>
        <strain evidence="1">WA1</strain>
    </source>
</reference>
<evidence type="ECO:0000313" key="1">
    <source>
        <dbReference type="EMBL" id="KAK2196399.1"/>
    </source>
</evidence>
<dbReference type="AlphaFoldDB" id="A0AAD9PKH0"/>
<dbReference type="GeneID" id="94335943"/>
<dbReference type="RefSeq" id="XP_067803241.1">
    <property type="nucleotide sequence ID" value="XM_067946677.1"/>
</dbReference>
<protein>
    <submittedName>
        <fullName evidence="1">Uncharacterized protein</fullName>
    </submittedName>
</protein>
<dbReference type="KEGG" id="bdw:94335943"/>
<organism evidence="1 2">
    <name type="scientific">Babesia duncani</name>
    <dbReference type="NCBI Taxonomy" id="323732"/>
    <lineage>
        <taxon>Eukaryota</taxon>
        <taxon>Sar</taxon>
        <taxon>Alveolata</taxon>
        <taxon>Apicomplexa</taxon>
        <taxon>Aconoidasida</taxon>
        <taxon>Piroplasmida</taxon>
        <taxon>Babesiidae</taxon>
        <taxon>Babesia</taxon>
    </lineage>
</organism>
<dbReference type="Proteomes" id="UP001214638">
    <property type="component" value="Unassembled WGS sequence"/>
</dbReference>
<dbReference type="EMBL" id="JALLKP010000002">
    <property type="protein sequence ID" value="KAK2196399.1"/>
    <property type="molecule type" value="Genomic_DNA"/>
</dbReference>
<keyword evidence="2" id="KW-1185">Reference proteome</keyword>
<evidence type="ECO:0000313" key="2">
    <source>
        <dbReference type="Proteomes" id="UP001214638"/>
    </source>
</evidence>
<gene>
    <name evidence="1" type="ORF">BdWA1_001645</name>
</gene>
<name>A0AAD9PKH0_9APIC</name>